<sequence length="305" mass="32485">MADQKTLEGFNARKARVGMTGAVRSSELGTAPVPFGEKYNTDVHYNLGYISPDGLEISFDEDKQEYIPWQEVSAIRTDITKAVKSIKLTLWETGIENFAKFLGVSEDALEEQGDGSFSFYEDALPQFGHEHLHIDVVDGDKALRLDLLDAQITERGSMVFKKDEMFGLEVTYTSYPASYEDYNATLPEGVGKTARWQMNSAWATGGANTSGATDGSTPLSISTASLPSGTQNAEYNATVAVKGGKSPYTYAVSAGTLPQGLSLNGSTGAITGTPTAAGKATFTVKATDADKLSATKQLTINVAAA</sequence>
<name>A0AA49X7Q8_9VIRU</name>
<dbReference type="GO" id="GO:0016020">
    <property type="term" value="C:membrane"/>
    <property type="evidence" value="ECO:0007669"/>
    <property type="project" value="InterPro"/>
</dbReference>
<dbReference type="InterPro" id="IPR058154">
    <property type="entry name" value="Bxb1_TTP-like"/>
</dbReference>
<evidence type="ECO:0000256" key="1">
    <source>
        <dbReference type="SAM" id="MobiDB-lite"/>
    </source>
</evidence>
<protein>
    <submittedName>
        <fullName evidence="2">Major tail protein</fullName>
    </submittedName>
</protein>
<dbReference type="Pfam" id="PF05345">
    <property type="entry name" value="He_PIG"/>
    <property type="match status" value="1"/>
</dbReference>
<reference evidence="2" key="1">
    <citation type="submission" date="2023-04" db="EMBL/GenBank/DDBJ databases">
        <title>The human skin virome in hidradenitis suppurativa patients.</title>
        <authorList>
            <person name="Jansen D."/>
        </authorList>
    </citation>
    <scope>NUCLEOTIDE SEQUENCE</scope>
    <source>
        <strain evidence="2">VC1_JansenPhageB</strain>
    </source>
</reference>
<dbReference type="InterPro" id="IPR013783">
    <property type="entry name" value="Ig-like_fold"/>
</dbReference>
<dbReference type="SUPFAM" id="SSF49313">
    <property type="entry name" value="Cadherin-like"/>
    <property type="match status" value="1"/>
</dbReference>
<dbReference type="InterPro" id="IPR015919">
    <property type="entry name" value="Cadherin-like_sf"/>
</dbReference>
<dbReference type="EMBL" id="OQ890312">
    <property type="protein sequence ID" value="WLJ25532.1"/>
    <property type="molecule type" value="Genomic_DNA"/>
</dbReference>
<accession>A0AA49X7Q8</accession>
<dbReference type="GO" id="GO:0005509">
    <property type="term" value="F:calcium ion binding"/>
    <property type="evidence" value="ECO:0007669"/>
    <property type="project" value="InterPro"/>
</dbReference>
<evidence type="ECO:0000313" key="2">
    <source>
        <dbReference type="EMBL" id="WLJ25532.1"/>
    </source>
</evidence>
<proteinExistence type="predicted"/>
<dbReference type="Pfam" id="PF25681">
    <property type="entry name" value="Phage_TTP_17"/>
    <property type="match status" value="1"/>
</dbReference>
<organism evidence="2">
    <name type="scientific">Actinobacteria phage HS02</name>
    <dbReference type="NCBI Taxonomy" id="3056388"/>
    <lineage>
        <taxon>Viruses</taxon>
    </lineage>
</organism>
<feature type="region of interest" description="Disordered" evidence="1">
    <location>
        <begin position="205"/>
        <end position="227"/>
    </location>
</feature>
<dbReference type="Gene3D" id="2.60.40.10">
    <property type="entry name" value="Immunoglobulins"/>
    <property type="match status" value="1"/>
</dbReference>